<dbReference type="GO" id="GO:0003723">
    <property type="term" value="F:RNA binding"/>
    <property type="evidence" value="ECO:0007669"/>
    <property type="project" value="UniProtKB-KW"/>
</dbReference>
<dbReference type="SUPFAM" id="SSF55174">
    <property type="entry name" value="Alpha-L RNA-binding motif"/>
    <property type="match status" value="1"/>
</dbReference>
<evidence type="ECO:0000256" key="1">
    <source>
        <dbReference type="PROSITE-ProRule" id="PRU00182"/>
    </source>
</evidence>
<dbReference type="AlphaFoldDB" id="A0A9D1TIA2"/>
<dbReference type="Pfam" id="PF01479">
    <property type="entry name" value="S4"/>
    <property type="match status" value="1"/>
</dbReference>
<dbReference type="SMART" id="SM00363">
    <property type="entry name" value="S4"/>
    <property type="match status" value="1"/>
</dbReference>
<evidence type="ECO:0000313" key="3">
    <source>
        <dbReference type="EMBL" id="HIV62892.1"/>
    </source>
</evidence>
<evidence type="ECO:0000313" key="4">
    <source>
        <dbReference type="Proteomes" id="UP000886808"/>
    </source>
</evidence>
<comment type="caution">
    <text evidence="3">The sequence shown here is derived from an EMBL/GenBank/DDBJ whole genome shotgun (WGS) entry which is preliminary data.</text>
</comment>
<dbReference type="Pfam" id="PF17774">
    <property type="entry name" value="YlmH_RBD"/>
    <property type="match status" value="1"/>
</dbReference>
<feature type="domain" description="RNA-binding S4" evidence="2">
    <location>
        <begin position="189"/>
        <end position="249"/>
    </location>
</feature>
<dbReference type="InterPro" id="IPR012677">
    <property type="entry name" value="Nucleotide-bd_a/b_plait_sf"/>
</dbReference>
<dbReference type="Gene3D" id="3.30.1370.160">
    <property type="match status" value="1"/>
</dbReference>
<dbReference type="EMBL" id="DXIE01000049">
    <property type="protein sequence ID" value="HIV62892.1"/>
    <property type="molecule type" value="Genomic_DNA"/>
</dbReference>
<dbReference type="InterPro" id="IPR040591">
    <property type="entry name" value="RqcP2_RBD"/>
</dbReference>
<accession>A0A9D1TIA2</accession>
<reference evidence="3" key="2">
    <citation type="submission" date="2021-04" db="EMBL/GenBank/DDBJ databases">
        <authorList>
            <person name="Gilroy R."/>
        </authorList>
    </citation>
    <scope>NUCLEOTIDE SEQUENCE</scope>
    <source>
        <strain evidence="3">CHK193-4272</strain>
    </source>
</reference>
<proteinExistence type="predicted"/>
<keyword evidence="1" id="KW-0694">RNA-binding</keyword>
<dbReference type="InterPro" id="IPR002942">
    <property type="entry name" value="S4_RNA-bd"/>
</dbReference>
<dbReference type="Gene3D" id="3.10.290.10">
    <property type="entry name" value="RNA-binding S4 domain"/>
    <property type="match status" value="1"/>
</dbReference>
<evidence type="ECO:0000259" key="2">
    <source>
        <dbReference type="SMART" id="SM00363"/>
    </source>
</evidence>
<name>A0A9D1TIA2_9FIRM</name>
<dbReference type="CDD" id="cd00165">
    <property type="entry name" value="S4"/>
    <property type="match status" value="1"/>
</dbReference>
<protein>
    <submittedName>
        <fullName evidence="3">RNA-binding protein</fullName>
    </submittedName>
</protein>
<reference evidence="3" key="1">
    <citation type="journal article" date="2021" name="PeerJ">
        <title>Extensive microbial diversity within the chicken gut microbiome revealed by metagenomics and culture.</title>
        <authorList>
            <person name="Gilroy R."/>
            <person name="Ravi A."/>
            <person name="Getino M."/>
            <person name="Pursley I."/>
            <person name="Horton D.L."/>
            <person name="Alikhan N.F."/>
            <person name="Baker D."/>
            <person name="Gharbi K."/>
            <person name="Hall N."/>
            <person name="Watson M."/>
            <person name="Adriaenssens E.M."/>
            <person name="Foster-Nyarko E."/>
            <person name="Jarju S."/>
            <person name="Secka A."/>
            <person name="Antonio M."/>
            <person name="Oren A."/>
            <person name="Chaudhuri R.R."/>
            <person name="La Ragione R."/>
            <person name="Hildebrand F."/>
            <person name="Pallen M.J."/>
        </authorList>
    </citation>
    <scope>NUCLEOTIDE SEQUENCE</scope>
    <source>
        <strain evidence="3">CHK193-4272</strain>
    </source>
</reference>
<sequence>MKQKQDIIRLLAQNEEDKILIASVLDKLNTCLSKNYMTNTRFLDLRQRALAEKAINEADGKYNCVFWGGYQDAERTCAIFFPDYMTKEEAVQNSPIVLLRAVKNPQDNLTHRDYLGSIMGMQLNRDRIGDILVSSNGAEILVMQEVAEFIQLNLVQAGRKQISVSQKILDELIIPKENQTEGSGSVASLRIDSIISLVFKLSRSDAKEFIEKGMVFVNNKPCLKAGFDVNIGDRITVRTKGRCKITELGGQSRKGRQFVNYIKSV</sequence>
<dbReference type="Proteomes" id="UP000886808">
    <property type="component" value="Unassembled WGS sequence"/>
</dbReference>
<organism evidence="3 4">
    <name type="scientific">Candidatus Butyricicoccus avistercoris</name>
    <dbReference type="NCBI Taxonomy" id="2838518"/>
    <lineage>
        <taxon>Bacteria</taxon>
        <taxon>Bacillati</taxon>
        <taxon>Bacillota</taxon>
        <taxon>Clostridia</taxon>
        <taxon>Eubacteriales</taxon>
        <taxon>Butyricicoccaceae</taxon>
        <taxon>Butyricicoccus</taxon>
    </lineage>
</organism>
<dbReference type="Gene3D" id="3.30.70.330">
    <property type="match status" value="1"/>
</dbReference>
<dbReference type="PROSITE" id="PS50889">
    <property type="entry name" value="S4"/>
    <property type="match status" value="1"/>
</dbReference>
<gene>
    <name evidence="3" type="ORF">H9746_08660</name>
</gene>
<dbReference type="InterPro" id="IPR036986">
    <property type="entry name" value="S4_RNA-bd_sf"/>
</dbReference>